<feature type="region of interest" description="Disordered" evidence="1">
    <location>
        <begin position="100"/>
        <end position="129"/>
    </location>
</feature>
<dbReference type="RefSeq" id="WP_254156919.1">
    <property type="nucleotide sequence ID" value="NZ_CP100355.1"/>
</dbReference>
<dbReference type="GeneID" id="73291147"/>
<feature type="compositionally biased region" description="Acidic residues" evidence="1">
    <location>
        <begin position="105"/>
        <end position="120"/>
    </location>
</feature>
<dbReference type="EMBL" id="CP100355">
    <property type="protein sequence ID" value="UTF52852.1"/>
    <property type="molecule type" value="Genomic_DNA"/>
</dbReference>
<proteinExistence type="predicted"/>
<evidence type="ECO:0000313" key="3">
    <source>
        <dbReference type="Proteomes" id="UP001056855"/>
    </source>
</evidence>
<protein>
    <submittedName>
        <fullName evidence="2">Uncharacterized protein</fullName>
    </submittedName>
</protein>
<name>A0A9E7NA07_9EURY</name>
<evidence type="ECO:0000256" key="1">
    <source>
        <dbReference type="SAM" id="MobiDB-lite"/>
    </source>
</evidence>
<sequence>MRRRTLLAGLGGVGAATGVAGASDGECETRDQDGDDTSAPDLPDSIEIDIETLEGDCLSGGTGAYPAVRLLEDGLQVETALQTPSPCHEIVLESAAVRECGGDDRPDDEDGQADGNDGDGDGDRHPDRSTTGLVVVLRPAEPTDEACIQCVGTVTYCLSVTFSDPEVRPEAFRLVHESFADPRTVLSLEWPAARDEKDCGGVKNDTGSDDE</sequence>
<dbReference type="Proteomes" id="UP001056855">
    <property type="component" value="Chromosome"/>
</dbReference>
<organism evidence="2 3">
    <name type="scientific">Natronosalvus rutilus</name>
    <dbReference type="NCBI Taxonomy" id="2953753"/>
    <lineage>
        <taxon>Archaea</taxon>
        <taxon>Methanobacteriati</taxon>
        <taxon>Methanobacteriota</taxon>
        <taxon>Stenosarchaea group</taxon>
        <taxon>Halobacteria</taxon>
        <taxon>Halobacteriales</taxon>
        <taxon>Natrialbaceae</taxon>
        <taxon>Natronosalvus</taxon>
    </lineage>
</organism>
<dbReference type="AlphaFoldDB" id="A0A9E7NA07"/>
<gene>
    <name evidence="2" type="ORF">NGM29_13835</name>
</gene>
<feature type="compositionally biased region" description="Acidic residues" evidence="1">
    <location>
        <begin position="33"/>
        <end position="43"/>
    </location>
</feature>
<dbReference type="KEGG" id="sawl:NGM29_13835"/>
<keyword evidence="3" id="KW-1185">Reference proteome</keyword>
<evidence type="ECO:0000313" key="2">
    <source>
        <dbReference type="EMBL" id="UTF52852.1"/>
    </source>
</evidence>
<accession>A0A9E7NA07</accession>
<reference evidence="2" key="1">
    <citation type="submission" date="2022-06" db="EMBL/GenBank/DDBJ databases">
        <title>Diverse halophilic archaea isolated from saline environments.</title>
        <authorList>
            <person name="Cui H.-L."/>
        </authorList>
    </citation>
    <scope>NUCLEOTIDE SEQUENCE</scope>
    <source>
        <strain evidence="2">WLHS1</strain>
    </source>
</reference>
<feature type="region of interest" description="Disordered" evidence="1">
    <location>
        <begin position="14"/>
        <end position="43"/>
    </location>
</feature>